<comment type="catalytic activity">
    <reaction evidence="17">
        <text>a ubiquinone + NADH + 5 H(+)(in) = a ubiquinol + NAD(+) + 4 H(+)(out)</text>
        <dbReference type="Rhea" id="RHEA:29091"/>
        <dbReference type="Rhea" id="RHEA-COMP:9565"/>
        <dbReference type="Rhea" id="RHEA-COMP:9566"/>
        <dbReference type="ChEBI" id="CHEBI:15378"/>
        <dbReference type="ChEBI" id="CHEBI:16389"/>
        <dbReference type="ChEBI" id="CHEBI:17976"/>
        <dbReference type="ChEBI" id="CHEBI:57540"/>
        <dbReference type="ChEBI" id="CHEBI:57945"/>
        <dbReference type="EC" id="7.1.1.2"/>
    </reaction>
</comment>
<sequence length="205" mass="22952">RFCFNIGIVGSVLASFLCLVQRDLKRLVAFMSIAHMGFLLSGIASFNYWGIWGAFLFIVAHGICSSGLFCGVTIYYNRGFSRRTMVLKGGGTFMSNLFLLIFLVIAMGLALPPSLNFFSEILMLFGVCIYSVQLIRSFHGPEKVQIFGEELNSQEIALIGFHFVPLYLIIIISENSLLNIHFGGERIYILKEDKCRLLTLTSPIL</sequence>
<evidence type="ECO:0000256" key="14">
    <source>
        <dbReference type="ARBA" id="ARBA00023128"/>
    </source>
</evidence>
<keyword evidence="6" id="KW-0813">Transport</keyword>
<dbReference type="PANTHER" id="PTHR43507:SF20">
    <property type="entry name" value="NADH-UBIQUINONE OXIDOREDUCTASE CHAIN 4"/>
    <property type="match status" value="1"/>
</dbReference>
<keyword evidence="14" id="KW-0496">Mitochondrion</keyword>
<dbReference type="GO" id="GO:0042773">
    <property type="term" value="P:ATP synthesis coupled electron transport"/>
    <property type="evidence" value="ECO:0007669"/>
    <property type="project" value="InterPro"/>
</dbReference>
<dbReference type="GO" id="GO:0015990">
    <property type="term" value="P:electron transport coupled proton transport"/>
    <property type="evidence" value="ECO:0007669"/>
    <property type="project" value="TreeGrafter"/>
</dbReference>
<evidence type="ECO:0000256" key="11">
    <source>
        <dbReference type="ARBA" id="ARBA00022989"/>
    </source>
</evidence>
<evidence type="ECO:0000256" key="6">
    <source>
        <dbReference type="ARBA" id="ARBA00022448"/>
    </source>
</evidence>
<accession>A0A443RSW6</accession>
<gene>
    <name evidence="20" type="ORF">B4U80_11456</name>
</gene>
<evidence type="ECO:0000256" key="7">
    <source>
        <dbReference type="ARBA" id="ARBA00022660"/>
    </source>
</evidence>
<feature type="transmembrane region" description="Helical" evidence="18">
    <location>
        <begin position="156"/>
        <end position="173"/>
    </location>
</feature>
<feature type="transmembrane region" description="Helical" evidence="18">
    <location>
        <begin position="117"/>
        <end position="135"/>
    </location>
</feature>
<keyword evidence="7" id="KW-0679">Respiratory chain</keyword>
<protein>
    <recommendedName>
        <fullName evidence="5">NADH-ubiquinone oxidoreductase chain 4</fullName>
        <ecNumber evidence="4">7.1.1.2</ecNumber>
    </recommendedName>
    <alternativeName>
        <fullName evidence="16">NADH dehydrogenase subunit 4</fullName>
    </alternativeName>
</protein>
<evidence type="ECO:0000256" key="9">
    <source>
        <dbReference type="ARBA" id="ARBA00022967"/>
    </source>
</evidence>
<dbReference type="PRINTS" id="PR01437">
    <property type="entry name" value="NUOXDRDTASE4"/>
</dbReference>
<keyword evidence="13" id="KW-0830">Ubiquinone</keyword>
<evidence type="ECO:0000256" key="5">
    <source>
        <dbReference type="ARBA" id="ARBA00021006"/>
    </source>
</evidence>
<keyword evidence="9" id="KW-1278">Translocase</keyword>
<dbReference type="PANTHER" id="PTHR43507">
    <property type="entry name" value="NADH-UBIQUINONE OXIDOREDUCTASE CHAIN 4"/>
    <property type="match status" value="1"/>
</dbReference>
<comment type="caution">
    <text evidence="20">The sequence shown here is derived from an EMBL/GenBank/DDBJ whole genome shotgun (WGS) entry which is preliminary data.</text>
</comment>
<feature type="transmembrane region" description="Helical" evidence="18">
    <location>
        <begin position="89"/>
        <end position="111"/>
    </location>
</feature>
<dbReference type="EMBL" id="NCKV01040717">
    <property type="protein sequence ID" value="RWS18372.1"/>
    <property type="molecule type" value="Genomic_DNA"/>
</dbReference>
<evidence type="ECO:0000256" key="1">
    <source>
        <dbReference type="ARBA" id="ARBA00003257"/>
    </source>
</evidence>
<dbReference type="OrthoDB" id="6516547at2759"/>
<proteinExistence type="inferred from homology"/>
<dbReference type="GO" id="GO:0008137">
    <property type="term" value="F:NADH dehydrogenase (ubiquinone) activity"/>
    <property type="evidence" value="ECO:0007669"/>
    <property type="project" value="UniProtKB-EC"/>
</dbReference>
<evidence type="ECO:0000256" key="16">
    <source>
        <dbReference type="ARBA" id="ARBA00031025"/>
    </source>
</evidence>
<dbReference type="EC" id="7.1.1.2" evidence="4"/>
<feature type="non-terminal residue" evidence="20">
    <location>
        <position position="1"/>
    </location>
</feature>
<dbReference type="GO" id="GO:0048039">
    <property type="term" value="F:ubiquinone binding"/>
    <property type="evidence" value="ECO:0007669"/>
    <property type="project" value="TreeGrafter"/>
</dbReference>
<comment type="similarity">
    <text evidence="3">Belongs to the complex I subunit 4 family.</text>
</comment>
<evidence type="ECO:0000256" key="10">
    <source>
        <dbReference type="ARBA" id="ARBA00022982"/>
    </source>
</evidence>
<evidence type="ECO:0000256" key="17">
    <source>
        <dbReference type="ARBA" id="ARBA00049551"/>
    </source>
</evidence>
<evidence type="ECO:0000256" key="13">
    <source>
        <dbReference type="ARBA" id="ARBA00023075"/>
    </source>
</evidence>
<dbReference type="InterPro" id="IPR003918">
    <property type="entry name" value="NADH_UbQ_OxRdtase"/>
</dbReference>
<comment type="function">
    <text evidence="1">Core subunit of the mitochondrial membrane respiratory chain NADH dehydrogenase (Complex I) that is believed to belong to the minimal assembly required for catalysis. Complex I functions in the transfer of electrons from NADH to the respiratory chain. The immediate electron acceptor for the enzyme is believed to be ubiquinone.</text>
</comment>
<evidence type="ECO:0000313" key="21">
    <source>
        <dbReference type="Proteomes" id="UP000288716"/>
    </source>
</evidence>
<reference evidence="20 21" key="1">
    <citation type="journal article" date="2018" name="Gigascience">
        <title>Genomes of trombidid mites reveal novel predicted allergens and laterally-transferred genes associated with secondary metabolism.</title>
        <authorList>
            <person name="Dong X."/>
            <person name="Chaisiri K."/>
            <person name="Xia D."/>
            <person name="Armstrong S.D."/>
            <person name="Fang Y."/>
            <person name="Donnelly M.J."/>
            <person name="Kadowaki T."/>
            <person name="McGarry J.W."/>
            <person name="Darby A.C."/>
            <person name="Makepeace B.L."/>
        </authorList>
    </citation>
    <scope>NUCLEOTIDE SEQUENCE [LARGE SCALE GENOMIC DNA]</scope>
    <source>
        <strain evidence="20">UoL-UT</strain>
    </source>
</reference>
<feature type="domain" description="NADH:quinone oxidoreductase/Mrp antiporter transmembrane" evidence="19">
    <location>
        <begin position="2"/>
        <end position="135"/>
    </location>
</feature>
<feature type="non-terminal residue" evidence="20">
    <location>
        <position position="205"/>
    </location>
</feature>
<dbReference type="Pfam" id="PF00361">
    <property type="entry name" value="Proton_antipo_M"/>
    <property type="match status" value="1"/>
</dbReference>
<keyword evidence="11 18" id="KW-1133">Transmembrane helix</keyword>
<dbReference type="InterPro" id="IPR001750">
    <property type="entry name" value="ND/Mrp_TM"/>
</dbReference>
<organism evidence="20 21">
    <name type="scientific">Leptotrombidium deliense</name>
    <dbReference type="NCBI Taxonomy" id="299467"/>
    <lineage>
        <taxon>Eukaryota</taxon>
        <taxon>Metazoa</taxon>
        <taxon>Ecdysozoa</taxon>
        <taxon>Arthropoda</taxon>
        <taxon>Chelicerata</taxon>
        <taxon>Arachnida</taxon>
        <taxon>Acari</taxon>
        <taxon>Acariformes</taxon>
        <taxon>Trombidiformes</taxon>
        <taxon>Prostigmata</taxon>
        <taxon>Anystina</taxon>
        <taxon>Parasitengona</taxon>
        <taxon>Trombiculoidea</taxon>
        <taxon>Trombiculidae</taxon>
        <taxon>Leptotrombidium</taxon>
    </lineage>
</organism>
<evidence type="ECO:0000259" key="19">
    <source>
        <dbReference type="Pfam" id="PF00361"/>
    </source>
</evidence>
<evidence type="ECO:0000256" key="15">
    <source>
        <dbReference type="ARBA" id="ARBA00023136"/>
    </source>
</evidence>
<keyword evidence="10" id="KW-0249">Electron transport</keyword>
<evidence type="ECO:0000256" key="12">
    <source>
        <dbReference type="ARBA" id="ARBA00023027"/>
    </source>
</evidence>
<dbReference type="Proteomes" id="UP000288716">
    <property type="component" value="Unassembled WGS sequence"/>
</dbReference>
<keyword evidence="15 18" id="KW-0472">Membrane</keyword>
<evidence type="ECO:0000256" key="3">
    <source>
        <dbReference type="ARBA" id="ARBA00009025"/>
    </source>
</evidence>
<name>A0A443RSW6_9ACAR</name>
<keyword evidence="12" id="KW-0520">NAD</keyword>
<evidence type="ECO:0000256" key="2">
    <source>
        <dbReference type="ARBA" id="ARBA00004225"/>
    </source>
</evidence>
<feature type="transmembrane region" description="Helical" evidence="18">
    <location>
        <begin position="55"/>
        <end position="77"/>
    </location>
</feature>
<evidence type="ECO:0000256" key="18">
    <source>
        <dbReference type="SAM" id="Phobius"/>
    </source>
</evidence>
<dbReference type="VEuPathDB" id="VectorBase:LDEU013668"/>
<feature type="transmembrane region" description="Helical" evidence="18">
    <location>
        <begin position="27"/>
        <end position="49"/>
    </location>
</feature>
<evidence type="ECO:0000256" key="4">
    <source>
        <dbReference type="ARBA" id="ARBA00012944"/>
    </source>
</evidence>
<dbReference type="STRING" id="299467.A0A443RSW6"/>
<keyword evidence="8 18" id="KW-0812">Transmembrane</keyword>
<dbReference type="AlphaFoldDB" id="A0A443RSW6"/>
<comment type="subcellular location">
    <subcellularLocation>
        <location evidence="2">Mitochondrion membrane</location>
        <topology evidence="2">Multi-pass membrane protein</topology>
    </subcellularLocation>
</comment>
<dbReference type="GO" id="GO:0003954">
    <property type="term" value="F:NADH dehydrogenase activity"/>
    <property type="evidence" value="ECO:0007669"/>
    <property type="project" value="TreeGrafter"/>
</dbReference>
<dbReference type="GO" id="GO:0031966">
    <property type="term" value="C:mitochondrial membrane"/>
    <property type="evidence" value="ECO:0007669"/>
    <property type="project" value="UniProtKB-SubCell"/>
</dbReference>
<evidence type="ECO:0000313" key="20">
    <source>
        <dbReference type="EMBL" id="RWS18372.1"/>
    </source>
</evidence>
<keyword evidence="21" id="KW-1185">Reference proteome</keyword>
<evidence type="ECO:0000256" key="8">
    <source>
        <dbReference type="ARBA" id="ARBA00022692"/>
    </source>
</evidence>